<feature type="region of interest" description="Disordered" evidence="1">
    <location>
        <begin position="34"/>
        <end position="80"/>
    </location>
</feature>
<reference evidence="2 3" key="1">
    <citation type="journal article" date="2020" name="bioRxiv">
        <title>Whole genome comparisons of ergot fungi reveals the divergence and evolution of species within the genus Claviceps are the result of varying mechanisms driving genome evolution and host range expansion.</title>
        <authorList>
            <person name="Wyka S.A."/>
            <person name="Mondo S.J."/>
            <person name="Liu M."/>
            <person name="Dettman J."/>
            <person name="Nalam V."/>
            <person name="Broders K.D."/>
        </authorList>
    </citation>
    <scope>NUCLEOTIDE SEQUENCE [LARGE SCALE GENOMIC DNA]</scope>
    <source>
        <strain evidence="2 3">CCC 1485</strain>
    </source>
</reference>
<evidence type="ECO:0000313" key="3">
    <source>
        <dbReference type="Proteomes" id="UP000706124"/>
    </source>
</evidence>
<name>A0A9P7SM02_9HYPO</name>
<evidence type="ECO:0000313" key="2">
    <source>
        <dbReference type="EMBL" id="KAG5949657.1"/>
    </source>
</evidence>
<comment type="caution">
    <text evidence="2">The sequence shown here is derived from an EMBL/GenBank/DDBJ whole genome shotgun (WGS) entry which is preliminary data.</text>
</comment>
<sequence length="80" mass="8469">MANPKDESDGHIDKSAHAIADRLKQIVLEMNKIDKITGRGEQPQSDEPLSAASAMDESLESAAKSRDGPKKAPLPGSETG</sequence>
<accession>A0A9P7SM02</accession>
<dbReference type="Proteomes" id="UP000706124">
    <property type="component" value="Unassembled WGS sequence"/>
</dbReference>
<protein>
    <submittedName>
        <fullName evidence="2">Uncharacterized protein</fullName>
    </submittedName>
</protein>
<gene>
    <name evidence="2" type="ORF">E4U60_002195</name>
</gene>
<dbReference type="OrthoDB" id="5151719at2759"/>
<organism evidence="2 3">
    <name type="scientific">Claviceps pazoutovae</name>
    <dbReference type="NCBI Taxonomy" id="1649127"/>
    <lineage>
        <taxon>Eukaryota</taxon>
        <taxon>Fungi</taxon>
        <taxon>Dikarya</taxon>
        <taxon>Ascomycota</taxon>
        <taxon>Pezizomycotina</taxon>
        <taxon>Sordariomycetes</taxon>
        <taxon>Hypocreomycetidae</taxon>
        <taxon>Hypocreales</taxon>
        <taxon>Clavicipitaceae</taxon>
        <taxon>Claviceps</taxon>
    </lineage>
</organism>
<evidence type="ECO:0000256" key="1">
    <source>
        <dbReference type="SAM" id="MobiDB-lite"/>
    </source>
</evidence>
<proteinExistence type="predicted"/>
<keyword evidence="3" id="KW-1185">Reference proteome</keyword>
<dbReference type="AlphaFoldDB" id="A0A9P7SM02"/>
<dbReference type="EMBL" id="SRPO01000002">
    <property type="protein sequence ID" value="KAG5949657.1"/>
    <property type="molecule type" value="Genomic_DNA"/>
</dbReference>